<evidence type="ECO:0000313" key="2">
    <source>
        <dbReference type="Proteomes" id="UP000242432"/>
    </source>
</evidence>
<gene>
    <name evidence="1" type="ORF">SAMN02745213_02245</name>
</gene>
<dbReference type="RefSeq" id="WP_078929528.1">
    <property type="nucleotide sequence ID" value="NZ_FUXX01000062.1"/>
</dbReference>
<dbReference type="AlphaFoldDB" id="A0A1T4VY11"/>
<keyword evidence="2" id="KW-1185">Reference proteome</keyword>
<sequence>MIKSSSLSLKNYLSMLILRKSKNIDNNSILSRVSETVSRLKELTSKNDEFIHSTPSENAFTYSKSGKYNVSLQPNREFVSISTLENAFSDAKNSNLKALNNSGNTIVANNQDKYTSAINVINNLNTHIQTDEYRINGMVNDAEKNAFNRKMVNNQINNILKENGIELDSDFTCDFVIDPDNYRITVEKCDNQDLKEKIEQALNDGDENKDFVDRNGRNLYNHIYLSGKDYKNSQITHDGQLKRYVNDLVQEKTGINLKDCKNVGDDFITNDGQSVKELFLKQVEDEETTPENIRTFKELRSFYLTQVKDFDFTDDNKQVLRITYSNKGLHDIGQSQDFGGDLSFIREMEEEASKKDSRRSFTCFI</sequence>
<dbReference type="InterPro" id="IPR032617">
    <property type="entry name" value="DUF4885"/>
</dbReference>
<dbReference type="Pfam" id="PF16226">
    <property type="entry name" value="DUF4885"/>
    <property type="match status" value="1"/>
</dbReference>
<reference evidence="2" key="1">
    <citation type="submission" date="2017-02" db="EMBL/GenBank/DDBJ databases">
        <authorList>
            <person name="Varghese N."/>
            <person name="Submissions S."/>
        </authorList>
    </citation>
    <scope>NUCLEOTIDE SEQUENCE [LARGE SCALE GENOMIC DNA]</scope>
    <source>
        <strain evidence="2">DSM 3072</strain>
    </source>
</reference>
<name>A0A1T4VY11_9GAMM</name>
<organism evidence="1 2">
    <name type="scientific">Succinivibrio dextrinosolvens DSM 3072</name>
    <dbReference type="NCBI Taxonomy" id="1123324"/>
    <lineage>
        <taxon>Bacteria</taxon>
        <taxon>Pseudomonadati</taxon>
        <taxon>Pseudomonadota</taxon>
        <taxon>Gammaproteobacteria</taxon>
        <taxon>Aeromonadales</taxon>
        <taxon>Succinivibrionaceae</taxon>
        <taxon>Succinivibrio</taxon>
    </lineage>
</organism>
<dbReference type="Proteomes" id="UP000242432">
    <property type="component" value="Unassembled WGS sequence"/>
</dbReference>
<accession>A0A1T4VY11</accession>
<evidence type="ECO:0000313" key="1">
    <source>
        <dbReference type="EMBL" id="SKA69698.1"/>
    </source>
</evidence>
<protein>
    <submittedName>
        <fullName evidence="1">Uncharacterized protein</fullName>
    </submittedName>
</protein>
<proteinExistence type="predicted"/>
<dbReference type="EMBL" id="FUXX01000062">
    <property type="protein sequence ID" value="SKA69698.1"/>
    <property type="molecule type" value="Genomic_DNA"/>
</dbReference>